<reference evidence="1 2" key="1">
    <citation type="journal article" date="2013" name="Int. J. Syst. Evol. Microbiol.">
        <title>Aquimarina gracilis sp. nov., isolated from the gut microflora of a mussel, Mytilus coruscus, and emended description of Aquimarina spongiae.</title>
        <authorList>
            <person name="Park S.C."/>
            <person name="Choe H.N."/>
            <person name="Baik K.S."/>
            <person name="Seong C.N."/>
        </authorList>
    </citation>
    <scope>NUCLEOTIDE SEQUENCE [LARGE SCALE GENOMIC DNA]</scope>
    <source>
        <strain evidence="1 2">PSC32</strain>
    </source>
</reference>
<proteinExistence type="predicted"/>
<gene>
    <name evidence="1" type="ORF">U6A24_03935</name>
</gene>
<name>A0ABU5ZTK2_9FLAO</name>
<dbReference type="Gene3D" id="3.40.50.1820">
    <property type="entry name" value="alpha/beta hydrolase"/>
    <property type="match status" value="1"/>
</dbReference>
<dbReference type="InterPro" id="IPR029058">
    <property type="entry name" value="AB_hydrolase_fold"/>
</dbReference>
<keyword evidence="2" id="KW-1185">Reference proteome</keyword>
<dbReference type="RefSeq" id="WP_324178637.1">
    <property type="nucleotide sequence ID" value="NZ_BAABAW010000003.1"/>
</dbReference>
<organism evidence="1 2">
    <name type="scientific">Aquimarina gracilis</name>
    <dbReference type="NCBI Taxonomy" id="874422"/>
    <lineage>
        <taxon>Bacteria</taxon>
        <taxon>Pseudomonadati</taxon>
        <taxon>Bacteroidota</taxon>
        <taxon>Flavobacteriia</taxon>
        <taxon>Flavobacteriales</taxon>
        <taxon>Flavobacteriaceae</taxon>
        <taxon>Aquimarina</taxon>
    </lineage>
</organism>
<dbReference type="SUPFAM" id="SSF53474">
    <property type="entry name" value="alpha/beta-Hydrolases"/>
    <property type="match status" value="1"/>
</dbReference>
<sequence length="394" mass="45042">MRLLIVIVILHVGILGNSQPNFEKGKIVDSIPIEVNSKETFALYLPTSFEPSKLSPVVFIFEPAARGKIGIKPFIEASEKHGHILICSNNSRNGPYAKSFDIANRLFKYALANFNIEKDLVFLAGFSGGSRLASAIAVLTNQIAGVIACGAGFSLEPSHRPSIQKFSYAGICGDQDMNYTEMIRAKGYLQKFNFSNTLFIYPGDHKWPPSEQITRAFDWLEIQSHLKGIATKTQTEIVKSYVKNYEFAYAAETNNKHIKAVENYERILTTYGTILQLDSIGSKLKKILKSKEYKTSLKSISKAFDKEDKLTKMFYERFNEDYPNPDNSDLNWWRKELDKLKKTEDQEMNKMVTRLRYKIFAMAFSRTNPNLHQSSDKQKQLCRDICKIVYPRFK</sequence>
<protein>
    <recommendedName>
        <fullName evidence="3">Phospholipase/carboxylesterase/thioesterase domain-containing protein</fullName>
    </recommendedName>
</protein>
<evidence type="ECO:0000313" key="1">
    <source>
        <dbReference type="EMBL" id="MEB3344596.1"/>
    </source>
</evidence>
<dbReference type="Proteomes" id="UP001327027">
    <property type="component" value="Unassembled WGS sequence"/>
</dbReference>
<evidence type="ECO:0000313" key="2">
    <source>
        <dbReference type="Proteomes" id="UP001327027"/>
    </source>
</evidence>
<evidence type="ECO:0008006" key="3">
    <source>
        <dbReference type="Google" id="ProtNLM"/>
    </source>
</evidence>
<dbReference type="EMBL" id="JAYKLX010000002">
    <property type="protein sequence ID" value="MEB3344596.1"/>
    <property type="molecule type" value="Genomic_DNA"/>
</dbReference>
<comment type="caution">
    <text evidence="1">The sequence shown here is derived from an EMBL/GenBank/DDBJ whole genome shotgun (WGS) entry which is preliminary data.</text>
</comment>
<accession>A0ABU5ZTK2</accession>